<sequence length="265" mass="30910">MLRILIRKPHYKLLKSHNYKFYSLIRQLGYSLTRKKSENSNQTEVCIDKPTKWPSGRRANFDFHEETEAAMNEQINVELMAFYYYLSMAAAYFGRVDVALPGCESFFMQMHHDEHEHALRFFNYVKMRGGKVHLCAISPPNDQDWKCPLHAFKVNLFCVQINSFVYVNFLQTALQLEIEVSKKLIAVNVIAEKHGDLNASDFIITGFMEDQMKSVNEFGRLTTALSGVGDQALARFLFDKDLLENYVMSNFNVLKNKFQRRKFDK</sequence>
<dbReference type="Proteomes" id="UP000078492">
    <property type="component" value="Unassembled WGS sequence"/>
</dbReference>
<proteinExistence type="inferred from homology"/>
<dbReference type="GO" id="GO:0005737">
    <property type="term" value="C:cytoplasm"/>
    <property type="evidence" value="ECO:0007669"/>
    <property type="project" value="TreeGrafter"/>
</dbReference>
<protein>
    <recommendedName>
        <fullName evidence="6">Ferritin</fullName>
        <ecNumber evidence="6">1.16.3.1</ecNumber>
    </recommendedName>
</protein>
<dbReference type="Gene3D" id="1.20.1260.10">
    <property type="match status" value="1"/>
</dbReference>
<dbReference type="GO" id="GO:0006879">
    <property type="term" value="P:intracellular iron ion homeostasis"/>
    <property type="evidence" value="ECO:0007669"/>
    <property type="project" value="UniProtKB-KW"/>
</dbReference>
<feature type="binding site" evidence="5">
    <location>
        <position position="177"/>
    </location>
    <ligand>
        <name>Fe cation</name>
        <dbReference type="ChEBI" id="CHEBI:24875"/>
        <label>1</label>
    </ligand>
</feature>
<feature type="binding site" evidence="5">
    <location>
        <position position="211"/>
    </location>
    <ligand>
        <name>Fe cation</name>
        <dbReference type="ChEBI" id="CHEBI:24875"/>
        <label>1</label>
    </ligand>
</feature>
<dbReference type="PROSITE" id="PS50905">
    <property type="entry name" value="FERRITIN_LIKE"/>
    <property type="match status" value="1"/>
</dbReference>
<dbReference type="InterPro" id="IPR008331">
    <property type="entry name" value="Ferritin_DPS_dom"/>
</dbReference>
<evidence type="ECO:0000256" key="4">
    <source>
        <dbReference type="ARBA" id="ARBA00023004"/>
    </source>
</evidence>
<keyword evidence="6" id="KW-0560">Oxidoreductase</keyword>
<feature type="binding site" evidence="5">
    <location>
        <position position="117"/>
    </location>
    <ligand>
        <name>Fe cation</name>
        <dbReference type="ChEBI" id="CHEBI:24875"/>
        <label>1</label>
    </ligand>
</feature>
<dbReference type="InterPro" id="IPR012347">
    <property type="entry name" value="Ferritin-like"/>
</dbReference>
<evidence type="ECO:0000313" key="9">
    <source>
        <dbReference type="Proteomes" id="UP000078492"/>
    </source>
</evidence>
<dbReference type="GO" id="GO:0008199">
    <property type="term" value="F:ferric iron binding"/>
    <property type="evidence" value="ECO:0007669"/>
    <property type="project" value="InterPro"/>
</dbReference>
<feature type="binding site" evidence="5">
    <location>
        <position position="114"/>
    </location>
    <ligand>
        <name>Fe cation</name>
        <dbReference type="ChEBI" id="CHEBI:24875"/>
        <label>1</label>
    </ligand>
</feature>
<dbReference type="InterPro" id="IPR009040">
    <property type="entry name" value="Ferritin-like_diiron"/>
</dbReference>
<comment type="catalytic activity">
    <reaction evidence="6">
        <text>4 Fe(2+) + O2 + 4 H(+) = 4 Fe(3+) + 2 H2O</text>
        <dbReference type="Rhea" id="RHEA:11148"/>
        <dbReference type="ChEBI" id="CHEBI:15377"/>
        <dbReference type="ChEBI" id="CHEBI:15378"/>
        <dbReference type="ChEBI" id="CHEBI:15379"/>
        <dbReference type="ChEBI" id="CHEBI:29033"/>
        <dbReference type="ChEBI" id="CHEBI:29034"/>
        <dbReference type="EC" id="1.16.3.1"/>
    </reaction>
</comment>
<feature type="domain" description="Ferritin-like diiron" evidence="7">
    <location>
        <begin position="61"/>
        <end position="229"/>
    </location>
</feature>
<feature type="binding site" evidence="5">
    <location>
        <position position="78"/>
    </location>
    <ligand>
        <name>Fe cation</name>
        <dbReference type="ChEBI" id="CHEBI:24875"/>
        <label>1</label>
    </ligand>
</feature>
<accession>A0A195DRC8</accession>
<evidence type="ECO:0000256" key="2">
    <source>
        <dbReference type="ARBA" id="ARBA00022434"/>
    </source>
</evidence>
<dbReference type="GO" id="GO:0008198">
    <property type="term" value="F:ferrous iron binding"/>
    <property type="evidence" value="ECO:0007669"/>
    <property type="project" value="TreeGrafter"/>
</dbReference>
<gene>
    <name evidence="8" type="ORF">ALC57_12445</name>
</gene>
<keyword evidence="2 6" id="KW-0409">Iron storage</keyword>
<dbReference type="CDD" id="cd01056">
    <property type="entry name" value="Euk_Ferritin"/>
    <property type="match status" value="1"/>
</dbReference>
<evidence type="ECO:0000256" key="3">
    <source>
        <dbReference type="ARBA" id="ARBA00022723"/>
    </source>
</evidence>
<dbReference type="GO" id="GO:0004322">
    <property type="term" value="F:ferroxidase activity"/>
    <property type="evidence" value="ECO:0007669"/>
    <property type="project" value="UniProtKB-EC"/>
</dbReference>
<dbReference type="SUPFAM" id="SSF47240">
    <property type="entry name" value="Ferritin-like"/>
    <property type="match status" value="1"/>
</dbReference>
<dbReference type="PANTHER" id="PTHR11431">
    <property type="entry name" value="FERRITIN"/>
    <property type="match status" value="1"/>
</dbReference>
<evidence type="ECO:0000256" key="6">
    <source>
        <dbReference type="RuleBase" id="RU361145"/>
    </source>
</evidence>
<evidence type="ECO:0000259" key="7">
    <source>
        <dbReference type="PROSITE" id="PS50905"/>
    </source>
</evidence>
<reference evidence="8 9" key="1">
    <citation type="submission" date="2015-09" db="EMBL/GenBank/DDBJ databases">
        <title>Trachymyrmex cornetzi WGS genome.</title>
        <authorList>
            <person name="Nygaard S."/>
            <person name="Hu H."/>
            <person name="Boomsma J."/>
            <person name="Zhang G."/>
        </authorList>
    </citation>
    <scope>NUCLEOTIDE SEQUENCE [LARGE SCALE GENOMIC DNA]</scope>
    <source>
        <strain evidence="8">Tcor2-1</strain>
        <tissue evidence="8">Whole body</tissue>
    </source>
</reference>
<evidence type="ECO:0000313" key="8">
    <source>
        <dbReference type="EMBL" id="KYN15396.1"/>
    </source>
</evidence>
<keyword evidence="4 5" id="KW-0408">Iron</keyword>
<organism evidence="8 9">
    <name type="scientific">Trachymyrmex cornetzi</name>
    <dbReference type="NCBI Taxonomy" id="471704"/>
    <lineage>
        <taxon>Eukaryota</taxon>
        <taxon>Metazoa</taxon>
        <taxon>Ecdysozoa</taxon>
        <taxon>Arthropoda</taxon>
        <taxon>Hexapoda</taxon>
        <taxon>Insecta</taxon>
        <taxon>Pterygota</taxon>
        <taxon>Neoptera</taxon>
        <taxon>Endopterygota</taxon>
        <taxon>Hymenoptera</taxon>
        <taxon>Apocrita</taxon>
        <taxon>Aculeata</taxon>
        <taxon>Formicoidea</taxon>
        <taxon>Formicidae</taxon>
        <taxon>Myrmicinae</taxon>
        <taxon>Trachymyrmex</taxon>
    </lineage>
</organism>
<dbReference type="EC" id="1.16.3.1" evidence="6"/>
<dbReference type="InterPro" id="IPR009078">
    <property type="entry name" value="Ferritin-like_SF"/>
</dbReference>
<dbReference type="AlphaFoldDB" id="A0A195DRC8"/>
<comment type="function">
    <text evidence="6">Stores iron in a soluble, non-toxic, readily available form. Important for iron homeostasis. Iron is taken up in the ferrous form and deposited as ferric hydroxides after oxidation.</text>
</comment>
<comment type="similarity">
    <text evidence="1 6">Belongs to the ferritin family.</text>
</comment>
<dbReference type="GO" id="GO:0006826">
    <property type="term" value="P:iron ion transport"/>
    <property type="evidence" value="ECO:0007669"/>
    <property type="project" value="InterPro"/>
</dbReference>
<evidence type="ECO:0000256" key="5">
    <source>
        <dbReference type="PIRSR" id="PIRSR601519-1"/>
    </source>
</evidence>
<dbReference type="STRING" id="471704.A0A195DRC8"/>
<dbReference type="EMBL" id="KQ980581">
    <property type="protein sequence ID" value="KYN15396.1"/>
    <property type="molecule type" value="Genomic_DNA"/>
</dbReference>
<keyword evidence="9" id="KW-1185">Reference proteome</keyword>
<evidence type="ECO:0000256" key="1">
    <source>
        <dbReference type="ARBA" id="ARBA00007513"/>
    </source>
</evidence>
<name>A0A195DRC8_9HYME</name>
<dbReference type="InterPro" id="IPR001519">
    <property type="entry name" value="Ferritin"/>
</dbReference>
<dbReference type="PANTHER" id="PTHR11431:SF75">
    <property type="entry name" value="FERRITIN"/>
    <property type="match status" value="1"/>
</dbReference>
<keyword evidence="3 5" id="KW-0479">Metal-binding</keyword>
<dbReference type="Pfam" id="PF00210">
    <property type="entry name" value="Ferritin"/>
    <property type="match status" value="1"/>
</dbReference>